<dbReference type="SUPFAM" id="SSF88659">
    <property type="entry name" value="Sigma3 and sigma4 domains of RNA polymerase sigma factors"/>
    <property type="match status" value="1"/>
</dbReference>
<dbReference type="InterPro" id="IPR039425">
    <property type="entry name" value="RNA_pol_sigma-70-like"/>
</dbReference>
<evidence type="ECO:0000259" key="7">
    <source>
        <dbReference type="Pfam" id="PF08281"/>
    </source>
</evidence>
<gene>
    <name evidence="8" type="ORF">ETSY2_10885</name>
</gene>
<name>W4MBB1_9BACT</name>
<sequence length="162" mass="19279">MRTFQHEVVGYCVNMLGDKTHGDEVAQNVFLAAYTAMGRFRGDASVRTWLFAIARRQCWKAMKQAKRQESLQPPAPVEMQTSPEHDLLELEEEVLWQRRQDRLSHGLLRLKKRERDVLMMYYFTRMTYAEIATQLWVSETTARRRVQQARVRLEEIMKRETD</sequence>
<evidence type="ECO:0000256" key="3">
    <source>
        <dbReference type="ARBA" id="ARBA00023082"/>
    </source>
</evidence>
<dbReference type="NCBIfam" id="TIGR02937">
    <property type="entry name" value="sigma70-ECF"/>
    <property type="match status" value="1"/>
</dbReference>
<evidence type="ECO:0000256" key="4">
    <source>
        <dbReference type="ARBA" id="ARBA00023125"/>
    </source>
</evidence>
<protein>
    <recommendedName>
        <fullName evidence="10">RNA polymerase sigma factor</fullName>
    </recommendedName>
</protein>
<dbReference type="Gene3D" id="1.10.1740.10">
    <property type="match status" value="1"/>
</dbReference>
<dbReference type="GO" id="GO:0006352">
    <property type="term" value="P:DNA-templated transcription initiation"/>
    <property type="evidence" value="ECO:0007669"/>
    <property type="project" value="InterPro"/>
</dbReference>
<dbReference type="InterPro" id="IPR013249">
    <property type="entry name" value="RNA_pol_sigma70_r4_t2"/>
</dbReference>
<dbReference type="GO" id="GO:0003677">
    <property type="term" value="F:DNA binding"/>
    <property type="evidence" value="ECO:0007669"/>
    <property type="project" value="UniProtKB-KW"/>
</dbReference>
<evidence type="ECO:0000256" key="1">
    <source>
        <dbReference type="ARBA" id="ARBA00010641"/>
    </source>
</evidence>
<dbReference type="Pfam" id="PF04542">
    <property type="entry name" value="Sigma70_r2"/>
    <property type="match status" value="1"/>
</dbReference>
<dbReference type="AlphaFoldDB" id="W4MBB1"/>
<evidence type="ECO:0000313" key="9">
    <source>
        <dbReference type="Proteomes" id="UP000019140"/>
    </source>
</evidence>
<dbReference type="InterPro" id="IPR013324">
    <property type="entry name" value="RNA_pol_sigma_r3/r4-like"/>
</dbReference>
<keyword evidence="4" id="KW-0238">DNA-binding</keyword>
<dbReference type="InterPro" id="IPR013325">
    <property type="entry name" value="RNA_pol_sigma_r2"/>
</dbReference>
<evidence type="ECO:0000256" key="2">
    <source>
        <dbReference type="ARBA" id="ARBA00023015"/>
    </source>
</evidence>
<keyword evidence="9" id="KW-1185">Reference proteome</keyword>
<reference evidence="8 9" key="1">
    <citation type="journal article" date="2014" name="Nature">
        <title>An environmental bacterial taxon with a large and distinct metabolic repertoire.</title>
        <authorList>
            <person name="Wilson M.C."/>
            <person name="Mori T."/>
            <person name="Ruckert C."/>
            <person name="Uria A.R."/>
            <person name="Helf M.J."/>
            <person name="Takada K."/>
            <person name="Gernert C."/>
            <person name="Steffens U.A."/>
            <person name="Heycke N."/>
            <person name="Schmitt S."/>
            <person name="Rinke C."/>
            <person name="Helfrich E.J."/>
            <person name="Brachmann A.O."/>
            <person name="Gurgui C."/>
            <person name="Wakimoto T."/>
            <person name="Kracht M."/>
            <person name="Crusemann M."/>
            <person name="Hentschel U."/>
            <person name="Abe I."/>
            <person name="Matsunaga S."/>
            <person name="Kalinowski J."/>
            <person name="Takeyama H."/>
            <person name="Piel J."/>
        </authorList>
    </citation>
    <scope>NUCLEOTIDE SEQUENCE [LARGE SCALE GENOMIC DNA]</scope>
    <source>
        <strain evidence="9">TSY2</strain>
    </source>
</reference>
<organism evidence="8 9">
    <name type="scientific">Candidatus Entotheonella gemina</name>
    <dbReference type="NCBI Taxonomy" id="1429439"/>
    <lineage>
        <taxon>Bacteria</taxon>
        <taxon>Pseudomonadati</taxon>
        <taxon>Nitrospinota/Tectimicrobiota group</taxon>
        <taxon>Candidatus Tectimicrobiota</taxon>
        <taxon>Candidatus Entotheonellia</taxon>
        <taxon>Candidatus Entotheonellales</taxon>
        <taxon>Candidatus Entotheonellaceae</taxon>
        <taxon>Candidatus Entotheonella</taxon>
    </lineage>
</organism>
<dbReference type="PANTHER" id="PTHR43133:SF8">
    <property type="entry name" value="RNA POLYMERASE SIGMA FACTOR HI_1459-RELATED"/>
    <property type="match status" value="1"/>
</dbReference>
<keyword evidence="2" id="KW-0805">Transcription regulation</keyword>
<evidence type="ECO:0000313" key="8">
    <source>
        <dbReference type="EMBL" id="ETX07493.1"/>
    </source>
</evidence>
<dbReference type="HOGENOM" id="CLU_047691_3_0_7"/>
<dbReference type="Proteomes" id="UP000019140">
    <property type="component" value="Unassembled WGS sequence"/>
</dbReference>
<proteinExistence type="inferred from homology"/>
<dbReference type="InterPro" id="IPR036388">
    <property type="entry name" value="WH-like_DNA-bd_sf"/>
</dbReference>
<feature type="domain" description="RNA polymerase sigma factor 70 region 4 type 2" evidence="7">
    <location>
        <begin position="104"/>
        <end position="153"/>
    </location>
</feature>
<dbReference type="SUPFAM" id="SSF88946">
    <property type="entry name" value="Sigma2 domain of RNA polymerase sigma factors"/>
    <property type="match status" value="1"/>
</dbReference>
<comment type="caution">
    <text evidence="8">The sequence shown here is derived from an EMBL/GenBank/DDBJ whole genome shotgun (WGS) entry which is preliminary data.</text>
</comment>
<dbReference type="Pfam" id="PF08281">
    <property type="entry name" value="Sigma70_r4_2"/>
    <property type="match status" value="1"/>
</dbReference>
<dbReference type="PANTHER" id="PTHR43133">
    <property type="entry name" value="RNA POLYMERASE ECF-TYPE SIGMA FACTO"/>
    <property type="match status" value="1"/>
</dbReference>
<evidence type="ECO:0000256" key="5">
    <source>
        <dbReference type="ARBA" id="ARBA00023163"/>
    </source>
</evidence>
<evidence type="ECO:0008006" key="10">
    <source>
        <dbReference type="Google" id="ProtNLM"/>
    </source>
</evidence>
<dbReference type="GO" id="GO:0016987">
    <property type="term" value="F:sigma factor activity"/>
    <property type="evidence" value="ECO:0007669"/>
    <property type="project" value="UniProtKB-KW"/>
</dbReference>
<accession>W4MBB1</accession>
<keyword evidence="5" id="KW-0804">Transcription</keyword>
<feature type="domain" description="RNA polymerase sigma-70 region 2" evidence="6">
    <location>
        <begin position="2"/>
        <end position="67"/>
    </location>
</feature>
<dbReference type="EMBL" id="AZHX01000440">
    <property type="protein sequence ID" value="ETX07493.1"/>
    <property type="molecule type" value="Genomic_DNA"/>
</dbReference>
<keyword evidence="3" id="KW-0731">Sigma factor</keyword>
<comment type="similarity">
    <text evidence="1">Belongs to the sigma-70 factor family. ECF subfamily.</text>
</comment>
<evidence type="ECO:0000259" key="6">
    <source>
        <dbReference type="Pfam" id="PF04542"/>
    </source>
</evidence>
<dbReference type="Gene3D" id="1.10.10.10">
    <property type="entry name" value="Winged helix-like DNA-binding domain superfamily/Winged helix DNA-binding domain"/>
    <property type="match status" value="1"/>
</dbReference>
<dbReference type="InterPro" id="IPR014284">
    <property type="entry name" value="RNA_pol_sigma-70_dom"/>
</dbReference>
<dbReference type="InterPro" id="IPR007627">
    <property type="entry name" value="RNA_pol_sigma70_r2"/>
</dbReference>